<dbReference type="GO" id="GO:0016491">
    <property type="term" value="F:oxidoreductase activity"/>
    <property type="evidence" value="ECO:0007669"/>
    <property type="project" value="UniProtKB-KW"/>
</dbReference>
<keyword evidence="4" id="KW-1185">Reference proteome</keyword>
<dbReference type="AlphaFoldDB" id="A0A919YM42"/>
<dbReference type="RefSeq" id="WP_213514647.1">
    <property type="nucleotide sequence ID" value="NZ_BOSE01000003.1"/>
</dbReference>
<dbReference type="CDD" id="cd05327">
    <property type="entry name" value="retinol-DH_like_SDR_c_like"/>
    <property type="match status" value="1"/>
</dbReference>
<dbReference type="PRINTS" id="PR00080">
    <property type="entry name" value="SDRFAMILY"/>
</dbReference>
<dbReference type="Pfam" id="PF00106">
    <property type="entry name" value="adh_short"/>
    <property type="match status" value="1"/>
</dbReference>
<evidence type="ECO:0000256" key="2">
    <source>
        <dbReference type="RuleBase" id="RU000363"/>
    </source>
</evidence>
<gene>
    <name evidence="3" type="ORF">J40TS1_20350</name>
</gene>
<evidence type="ECO:0000313" key="4">
    <source>
        <dbReference type="Proteomes" id="UP000683139"/>
    </source>
</evidence>
<protein>
    <submittedName>
        <fullName evidence="3">Retinol dehydrogenase</fullName>
    </submittedName>
</protein>
<accession>A0A919YM42</accession>
<keyword evidence="1" id="KW-0560">Oxidoreductase</keyword>
<dbReference type="InterPro" id="IPR002347">
    <property type="entry name" value="SDR_fam"/>
</dbReference>
<comment type="caution">
    <text evidence="3">The sequence shown here is derived from an EMBL/GenBank/DDBJ whole genome shotgun (WGS) entry which is preliminary data.</text>
</comment>
<sequence length="279" mass="30730">MKSKLCLITGANSGIGFATASGLARQGAHVIIVSRNVQRGEEAVHKIKADTGNSTVELLTADLSSLQDIRHLAEQFNERYNKLDVLINNAGGLFPKQETSVDGFEMTFALNYLAPFLLTHLLLDAMRAAETGRIVNVASRVQAKQLDWHELGQPKASGYSSMDAYGKAKTALLMMTYYMADQLNDSNITVNALHPGVIYTPQATKFAPNFLKPLAKLFMRSPEQGAVTSLYLATSPEVEQVTGKYYSDKKATRTVPISYHSELQQKLYDKSLHWVGLNT</sequence>
<dbReference type="PANTHER" id="PTHR43157">
    <property type="entry name" value="PHOSPHATIDYLINOSITOL-GLYCAN BIOSYNTHESIS CLASS F PROTEIN-RELATED"/>
    <property type="match status" value="1"/>
</dbReference>
<dbReference type="PRINTS" id="PR00081">
    <property type="entry name" value="GDHRDH"/>
</dbReference>
<evidence type="ECO:0000256" key="1">
    <source>
        <dbReference type="ARBA" id="ARBA00023002"/>
    </source>
</evidence>
<organism evidence="3 4">
    <name type="scientific">Paenibacillus montaniterrae</name>
    <dbReference type="NCBI Taxonomy" id="429341"/>
    <lineage>
        <taxon>Bacteria</taxon>
        <taxon>Bacillati</taxon>
        <taxon>Bacillota</taxon>
        <taxon>Bacilli</taxon>
        <taxon>Bacillales</taxon>
        <taxon>Paenibacillaceae</taxon>
        <taxon>Paenibacillus</taxon>
    </lineage>
</organism>
<dbReference type="Gene3D" id="3.40.50.720">
    <property type="entry name" value="NAD(P)-binding Rossmann-like Domain"/>
    <property type="match status" value="1"/>
</dbReference>
<proteinExistence type="inferred from homology"/>
<dbReference type="InterPro" id="IPR036291">
    <property type="entry name" value="NAD(P)-bd_dom_sf"/>
</dbReference>
<dbReference type="SUPFAM" id="SSF51735">
    <property type="entry name" value="NAD(P)-binding Rossmann-fold domains"/>
    <property type="match status" value="1"/>
</dbReference>
<dbReference type="PANTHER" id="PTHR43157:SF31">
    <property type="entry name" value="PHOSPHATIDYLINOSITOL-GLYCAN BIOSYNTHESIS CLASS F PROTEIN"/>
    <property type="match status" value="1"/>
</dbReference>
<name>A0A919YM42_9BACL</name>
<evidence type="ECO:0000313" key="3">
    <source>
        <dbReference type="EMBL" id="GIP16393.1"/>
    </source>
</evidence>
<dbReference type="Proteomes" id="UP000683139">
    <property type="component" value="Unassembled WGS sequence"/>
</dbReference>
<comment type="similarity">
    <text evidence="2">Belongs to the short-chain dehydrogenases/reductases (SDR) family.</text>
</comment>
<dbReference type="EMBL" id="BOSE01000003">
    <property type="protein sequence ID" value="GIP16393.1"/>
    <property type="molecule type" value="Genomic_DNA"/>
</dbReference>
<reference evidence="3" key="1">
    <citation type="submission" date="2021-03" db="EMBL/GenBank/DDBJ databases">
        <title>Antimicrobial resistance genes in bacteria isolated from Japanese honey, and their potential for conferring macrolide and lincosamide resistance in the American foulbrood pathogen Paenibacillus larvae.</title>
        <authorList>
            <person name="Okamoto M."/>
            <person name="Kumagai M."/>
            <person name="Kanamori H."/>
            <person name="Takamatsu D."/>
        </authorList>
    </citation>
    <scope>NUCLEOTIDE SEQUENCE</scope>
    <source>
        <strain evidence="3">J40TS1</strain>
    </source>
</reference>